<organism evidence="1 2">
    <name type="scientific">Rhabditophanes sp. KR3021</name>
    <dbReference type="NCBI Taxonomy" id="114890"/>
    <lineage>
        <taxon>Eukaryota</taxon>
        <taxon>Metazoa</taxon>
        <taxon>Ecdysozoa</taxon>
        <taxon>Nematoda</taxon>
        <taxon>Chromadorea</taxon>
        <taxon>Rhabditida</taxon>
        <taxon>Tylenchina</taxon>
        <taxon>Panagrolaimomorpha</taxon>
        <taxon>Strongyloidoidea</taxon>
        <taxon>Alloionematidae</taxon>
        <taxon>Rhabditophanes</taxon>
    </lineage>
</organism>
<name>A0AC35UBQ0_9BILA</name>
<protein>
    <submittedName>
        <fullName evidence="2">Tr-type G domain-containing protein</fullName>
    </submittedName>
</protein>
<dbReference type="Proteomes" id="UP000095286">
    <property type="component" value="Unplaced"/>
</dbReference>
<dbReference type="WBParaSite" id="RSKR_0000964200.1">
    <property type="protein sequence ID" value="RSKR_0000964200.1"/>
    <property type="gene ID" value="RSKR_0000964200"/>
</dbReference>
<evidence type="ECO:0000313" key="1">
    <source>
        <dbReference type="Proteomes" id="UP000095286"/>
    </source>
</evidence>
<sequence>MMNALLNIRKVKLKTQRNVMKKPTALLNYLPSKIRNIGVVAHVDAGKTTITERLLYLSGITNICGDVDKGNTVTDFLDLERERGITIQSAALTFPWNEHRINLIDTPGHVDFTMEVERCLRVLDGVVIVLDGSAGVQAQTLKVFEQAKEFKVPSIYFVNKLDKANANFEGTLLSIKEKLGVETVNLTVPFGDRLEYVVDLLAGTFLKGDDWKGINKDKNGALYDFYLRERENCVCKIVEHNEMLSEKLLGTSNNTISNTELKKELRRLTLARKLQPLAVGSALNSTMSVLPLLDMVTDYLPSPVEVNVMGTKILKKDMSSLIFKISHDDRLGQLSYARVYTGSLRGSSTVFNSNKGVTESKIKLFVPYSDDLVAVSEVKAGNIAVITGLKETVTGETLLESEECGKEALINLQKEVSNADNFILESPETNSEQFKKFERALAELCIEDPSMKIRVDKNTGETVLEAMGELHLEVIKDRLSRQYGLKVFFGPLQVNYREVIGSESSSASTIEDSFGESKRKQFVNISLSIEPNPGKKFKSVKVALPTEAGQNKTSSFIRGDWLKAINAGCVNGLFNGPLLGFPVEEVGITLNVFQTSGAKMNNSLISAAANDCVKKMLSKVEVKLMEPYVKVEVALIDDAATSSVGNVLHELTNRRGDIINVEDEGEAKKKVMIKCLMPLIETTGLSRTIRSAASGMASFTVTFEGYQYVSEGETKRLCGNTN</sequence>
<accession>A0AC35UBQ0</accession>
<reference evidence="2" key="1">
    <citation type="submission" date="2016-11" db="UniProtKB">
        <authorList>
            <consortium name="WormBaseParasite"/>
        </authorList>
    </citation>
    <scope>IDENTIFICATION</scope>
    <source>
        <strain evidence="2">KR3021</strain>
    </source>
</reference>
<evidence type="ECO:0000313" key="2">
    <source>
        <dbReference type="WBParaSite" id="RSKR_0000964200.1"/>
    </source>
</evidence>
<proteinExistence type="predicted"/>